<dbReference type="PANTHER" id="PTHR42932">
    <property type="entry name" value="GENERAL STRESS PROTEIN 20U"/>
    <property type="match status" value="1"/>
</dbReference>
<evidence type="ECO:0000256" key="2">
    <source>
        <dbReference type="RuleBase" id="RU003875"/>
    </source>
</evidence>
<proteinExistence type="inferred from homology"/>
<organism evidence="4 5">
    <name type="scientific">Bifidobacterium adolescentis JCM 15918</name>
    <dbReference type="NCBI Taxonomy" id="1437612"/>
    <lineage>
        <taxon>Bacteria</taxon>
        <taxon>Bacillati</taxon>
        <taxon>Actinomycetota</taxon>
        <taxon>Actinomycetes</taxon>
        <taxon>Bifidobacteriales</taxon>
        <taxon>Bifidobacteriaceae</taxon>
        <taxon>Bifidobacterium</taxon>
    </lineage>
</organism>
<reference evidence="4 5" key="1">
    <citation type="submission" date="2014-03" db="EMBL/GenBank/DDBJ databases">
        <title>Genomics of Bifidobacteria.</title>
        <authorList>
            <person name="Ventura M."/>
            <person name="Milani C."/>
            <person name="Lugli G.A."/>
        </authorList>
    </citation>
    <scope>NUCLEOTIDE SEQUENCE [LARGE SCALE GENOMIC DNA]</scope>
    <source>
        <strain evidence="5">JCM 15918</strain>
    </source>
</reference>
<comment type="similarity">
    <text evidence="1 2">Belongs to the Dps family.</text>
</comment>
<dbReference type="PANTHER" id="PTHR42932:SF3">
    <property type="entry name" value="DNA PROTECTION DURING STARVATION PROTEIN"/>
    <property type="match status" value="1"/>
</dbReference>
<feature type="domain" description="Ferritin/DPS" evidence="3">
    <location>
        <begin position="151"/>
        <end position="208"/>
    </location>
</feature>
<protein>
    <submittedName>
        <fullName evidence="4">DNA-binding ferritin-like protein for protection from oxidative damage</fullName>
    </submittedName>
</protein>
<sequence length="233" mass="25884">MCRPTRTYGRHLRFARHLRNVSVDTPSRRATCWAVISSGTSMPTPMRPEAVLSGNDHTEGAFPGMAGVKVETTAEGRSLNALYRHPQRTRLDPYHPLRSMEKARAAVVNAGASMSRPAMMGRDRDWMCAGRGILPRREAGQAPAPRRAACAHWNVAGPNFIAMHEMLDPQVDEVLAMADETAERIAALGGSPSGRPDDIVRFRTWDKFDLDERQNTLDYLRALGQILRCVHQG</sequence>
<evidence type="ECO:0000313" key="5">
    <source>
        <dbReference type="Proteomes" id="UP000029091"/>
    </source>
</evidence>
<evidence type="ECO:0000313" key="4">
    <source>
        <dbReference type="EMBL" id="KFI98153.1"/>
    </source>
</evidence>
<dbReference type="Pfam" id="PF00210">
    <property type="entry name" value="Ferritin"/>
    <property type="match status" value="1"/>
</dbReference>
<keyword evidence="4" id="KW-0238">DNA-binding</keyword>
<dbReference type="InterPro" id="IPR002177">
    <property type="entry name" value="DPS_DNA-bd"/>
</dbReference>
<dbReference type="Gene3D" id="1.20.1260.10">
    <property type="match status" value="1"/>
</dbReference>
<evidence type="ECO:0000256" key="1">
    <source>
        <dbReference type="ARBA" id="ARBA00009497"/>
    </source>
</evidence>
<comment type="caution">
    <text evidence="4">The sequence shown here is derived from an EMBL/GenBank/DDBJ whole genome shotgun (WGS) entry which is preliminary data.</text>
</comment>
<dbReference type="Proteomes" id="UP000029091">
    <property type="component" value="Unassembled WGS sequence"/>
</dbReference>
<dbReference type="EMBL" id="JGZQ01000003">
    <property type="protein sequence ID" value="KFI98153.1"/>
    <property type="molecule type" value="Genomic_DNA"/>
</dbReference>
<evidence type="ECO:0000259" key="3">
    <source>
        <dbReference type="Pfam" id="PF00210"/>
    </source>
</evidence>
<gene>
    <name evidence="4" type="ORF">BSTER_0725</name>
</gene>
<dbReference type="GO" id="GO:0003677">
    <property type="term" value="F:DNA binding"/>
    <property type="evidence" value="ECO:0007669"/>
    <property type="project" value="UniProtKB-KW"/>
</dbReference>
<dbReference type="GO" id="GO:0008199">
    <property type="term" value="F:ferric iron binding"/>
    <property type="evidence" value="ECO:0007669"/>
    <property type="project" value="InterPro"/>
</dbReference>
<dbReference type="AlphaFoldDB" id="A0A087DRK3"/>
<dbReference type="InterPro" id="IPR008331">
    <property type="entry name" value="Ferritin_DPS_dom"/>
</dbReference>
<name>A0A087DRK3_BIFAD</name>
<dbReference type="InterPro" id="IPR012347">
    <property type="entry name" value="Ferritin-like"/>
</dbReference>
<dbReference type="PRINTS" id="PR01346">
    <property type="entry name" value="HELNAPAPROT"/>
</dbReference>
<dbReference type="SUPFAM" id="SSF47240">
    <property type="entry name" value="Ferritin-like"/>
    <property type="match status" value="1"/>
</dbReference>
<dbReference type="InterPro" id="IPR009078">
    <property type="entry name" value="Ferritin-like_SF"/>
</dbReference>
<accession>A0A087DRK3</accession>